<dbReference type="RefSeq" id="WP_015043670.1">
    <property type="nucleotide sequence ID" value="NZ_CP046996.1"/>
</dbReference>
<reference evidence="2 3" key="1">
    <citation type="submission" date="2019-12" db="EMBL/GenBank/DDBJ databases">
        <title>Sequence classification of anaerobic respiratory reductive dehalogenases: First we see many, then we see few.</title>
        <authorList>
            <person name="Molenda O."/>
            <person name="Puentes Jacome L.A."/>
            <person name="Cao X."/>
            <person name="Nesbo C.L."/>
            <person name="Tang S."/>
            <person name="Morson N."/>
            <person name="Patron J."/>
            <person name="Lomheim L."/>
            <person name="Wishart D.S."/>
            <person name="Edwards E.A."/>
        </authorList>
    </citation>
    <scope>NUCLEOTIDE SEQUENCE [LARGE SCALE GENOMIC DNA]</scope>
    <source>
        <strain evidence="2 3">12DCA</strain>
    </source>
</reference>
<dbReference type="Proteomes" id="UP000430508">
    <property type="component" value="Chromosome"/>
</dbReference>
<evidence type="ECO:0000256" key="1">
    <source>
        <dbReference type="SAM" id="Phobius"/>
    </source>
</evidence>
<gene>
    <name evidence="2" type="ORF">GQ588_11945</name>
</gene>
<evidence type="ECO:0000313" key="3">
    <source>
        <dbReference type="Proteomes" id="UP000430508"/>
    </source>
</evidence>
<keyword evidence="1" id="KW-1133">Transmembrane helix</keyword>
<proteinExistence type="predicted"/>
<feature type="transmembrane region" description="Helical" evidence="1">
    <location>
        <begin position="45"/>
        <end position="63"/>
    </location>
</feature>
<dbReference type="AlphaFoldDB" id="A0A857DKQ9"/>
<name>A0A857DKQ9_9FIRM</name>
<keyword evidence="1" id="KW-0472">Membrane</keyword>
<accession>A0A857DKQ9</accession>
<evidence type="ECO:0000313" key="2">
    <source>
        <dbReference type="EMBL" id="QHA01301.1"/>
    </source>
</evidence>
<keyword evidence="1" id="KW-0812">Transmembrane</keyword>
<feature type="transmembrane region" description="Helical" evidence="1">
    <location>
        <begin position="20"/>
        <end position="39"/>
    </location>
</feature>
<organism evidence="2 3">
    <name type="scientific">Dehalobacter restrictus</name>
    <dbReference type="NCBI Taxonomy" id="55583"/>
    <lineage>
        <taxon>Bacteria</taxon>
        <taxon>Bacillati</taxon>
        <taxon>Bacillota</taxon>
        <taxon>Clostridia</taxon>
        <taxon>Eubacteriales</taxon>
        <taxon>Desulfitobacteriaceae</taxon>
        <taxon>Dehalobacter</taxon>
    </lineage>
</organism>
<protein>
    <submittedName>
        <fullName evidence="2">Uncharacterized protein</fullName>
    </submittedName>
</protein>
<dbReference type="EMBL" id="CP046996">
    <property type="protein sequence ID" value="QHA01301.1"/>
    <property type="molecule type" value="Genomic_DNA"/>
</dbReference>
<sequence length="65" mass="6945">MLQQVIRTQEVDSSESFPVLRLIGAIAAAGLGLFLVAWPSIVNPIAILAGLILLLLGVVIFRLSF</sequence>